<feature type="active site" description="O-isoaspartyl threonine intermediate" evidence="2">
    <location>
        <position position="139"/>
    </location>
</feature>
<dbReference type="Proteomes" id="UP000265515">
    <property type="component" value="Unassembled WGS sequence"/>
</dbReference>
<accession>A0A388KKI5</accession>
<dbReference type="PANTHER" id="PTHR11707">
    <property type="entry name" value="L-ASPARAGINASE"/>
    <property type="match status" value="1"/>
</dbReference>
<dbReference type="EC" id="3.5.1.1" evidence="1"/>
<dbReference type="InterPro" id="IPR006034">
    <property type="entry name" value="Asparaginase/glutaminase-like"/>
</dbReference>
<dbReference type="InterPro" id="IPR027475">
    <property type="entry name" value="Asparaginase/glutaminase_AS2"/>
</dbReference>
<dbReference type="OrthoDB" id="542841at2759"/>
<dbReference type="Gramene" id="GBG70570">
    <property type="protein sequence ID" value="GBG70570"/>
    <property type="gene ID" value="CBR_g6696"/>
</dbReference>
<dbReference type="GO" id="GO:0004067">
    <property type="term" value="F:asparaginase activity"/>
    <property type="evidence" value="ECO:0007669"/>
    <property type="project" value="UniProtKB-UniRule"/>
</dbReference>
<protein>
    <recommendedName>
        <fullName evidence="1">asparaginase</fullName>
        <ecNumber evidence="1">3.5.1.1</ecNumber>
    </recommendedName>
</protein>
<dbReference type="PIRSF" id="PIRSF001220">
    <property type="entry name" value="L-ASNase_gatD"/>
    <property type="match status" value="1"/>
</dbReference>
<dbReference type="Pfam" id="PF00710">
    <property type="entry name" value="Asparaginase"/>
    <property type="match status" value="1"/>
</dbReference>
<dbReference type="Gene3D" id="3.40.50.40">
    <property type="match status" value="1"/>
</dbReference>
<dbReference type="GO" id="GO:0009066">
    <property type="term" value="P:aspartate family amino acid metabolic process"/>
    <property type="evidence" value="ECO:0007669"/>
    <property type="project" value="UniProtKB-ARBA"/>
</dbReference>
<evidence type="ECO:0000256" key="4">
    <source>
        <dbReference type="PROSITE-ProRule" id="PRU10100"/>
    </source>
</evidence>
<dbReference type="PROSITE" id="PS51732">
    <property type="entry name" value="ASN_GLN_ASE_3"/>
    <property type="match status" value="1"/>
</dbReference>
<dbReference type="AlphaFoldDB" id="A0A388KKI5"/>
<name>A0A388KKI5_CHABU</name>
<dbReference type="PRINTS" id="PR00139">
    <property type="entry name" value="ASNGLNASE"/>
</dbReference>
<evidence type="ECO:0000256" key="3">
    <source>
        <dbReference type="PIRSR" id="PIRSR001220-2"/>
    </source>
</evidence>
<feature type="binding site" evidence="3">
    <location>
        <begin position="232"/>
        <end position="233"/>
    </location>
    <ligand>
        <name>substrate</name>
    </ligand>
</feature>
<dbReference type="EMBL" id="BFEA01000133">
    <property type="protein sequence ID" value="GBG70570.1"/>
    <property type="molecule type" value="Genomic_DNA"/>
</dbReference>
<reference evidence="6 7" key="1">
    <citation type="journal article" date="2018" name="Cell">
        <title>The Chara Genome: Secondary Complexity and Implications for Plant Terrestrialization.</title>
        <authorList>
            <person name="Nishiyama T."/>
            <person name="Sakayama H."/>
            <person name="Vries J.D."/>
            <person name="Buschmann H."/>
            <person name="Saint-Marcoux D."/>
            <person name="Ullrich K.K."/>
            <person name="Haas F.B."/>
            <person name="Vanderstraeten L."/>
            <person name="Becker D."/>
            <person name="Lang D."/>
            <person name="Vosolsobe S."/>
            <person name="Rombauts S."/>
            <person name="Wilhelmsson P.K.I."/>
            <person name="Janitza P."/>
            <person name="Kern R."/>
            <person name="Heyl A."/>
            <person name="Rumpler F."/>
            <person name="Villalobos L.I.A.C."/>
            <person name="Clay J.M."/>
            <person name="Skokan R."/>
            <person name="Toyoda A."/>
            <person name="Suzuki Y."/>
            <person name="Kagoshima H."/>
            <person name="Schijlen E."/>
            <person name="Tajeshwar N."/>
            <person name="Catarino B."/>
            <person name="Hetherington A.J."/>
            <person name="Saltykova A."/>
            <person name="Bonnot C."/>
            <person name="Breuninger H."/>
            <person name="Symeonidi A."/>
            <person name="Radhakrishnan G.V."/>
            <person name="Van Nieuwerburgh F."/>
            <person name="Deforce D."/>
            <person name="Chang C."/>
            <person name="Karol K.G."/>
            <person name="Hedrich R."/>
            <person name="Ulvskov P."/>
            <person name="Glockner G."/>
            <person name="Delwiche C.F."/>
            <person name="Petrasek J."/>
            <person name="Van de Peer Y."/>
            <person name="Friml J."/>
            <person name="Beilby M."/>
            <person name="Dolan L."/>
            <person name="Kohara Y."/>
            <person name="Sugano S."/>
            <person name="Fujiyama A."/>
            <person name="Delaux P.-M."/>
            <person name="Quint M."/>
            <person name="TheiBen G."/>
            <person name="Hagemann M."/>
            <person name="Harholt J."/>
            <person name="Dunand C."/>
            <person name="Zachgo S."/>
            <person name="Langdale J."/>
            <person name="Maumus F."/>
            <person name="Straeten D.V.D."/>
            <person name="Gould S.B."/>
            <person name="Rensing S.A."/>
        </authorList>
    </citation>
    <scope>NUCLEOTIDE SEQUENCE [LARGE SCALE GENOMIC DNA]</scope>
    <source>
        <strain evidence="6 7">S276</strain>
    </source>
</reference>
<dbReference type="InterPro" id="IPR036152">
    <property type="entry name" value="Asp/glu_Ase-like_sf"/>
</dbReference>
<dbReference type="STRING" id="69332.A0A388KKI5"/>
<dbReference type="PIRSF" id="PIRSF500176">
    <property type="entry name" value="L_ASNase"/>
    <property type="match status" value="1"/>
</dbReference>
<dbReference type="PANTHER" id="PTHR11707:SF28">
    <property type="entry name" value="60 KDA LYSOPHOSPHOLIPASE"/>
    <property type="match status" value="1"/>
</dbReference>
<feature type="binding site" evidence="3">
    <location>
        <position position="201"/>
    </location>
    <ligand>
        <name>substrate</name>
    </ligand>
</feature>
<proteinExistence type="predicted"/>
<dbReference type="SMART" id="SM00870">
    <property type="entry name" value="Asparaginase"/>
    <property type="match status" value="1"/>
</dbReference>
<dbReference type="InterPro" id="IPR027473">
    <property type="entry name" value="L-asparaginase_C"/>
</dbReference>
<feature type="active site" evidence="4">
    <location>
        <position position="232"/>
    </location>
</feature>
<gene>
    <name evidence="6" type="ORF">CBR_g6696</name>
</gene>
<comment type="caution">
    <text evidence="6">The sequence shown here is derived from an EMBL/GenBank/DDBJ whole genome shotgun (WGS) entry which is preliminary data.</text>
</comment>
<dbReference type="InterPro" id="IPR027474">
    <property type="entry name" value="L-asparaginase_N"/>
</dbReference>
<keyword evidence="7" id="KW-1185">Reference proteome</keyword>
<dbReference type="InterPro" id="IPR037152">
    <property type="entry name" value="L-asparaginase_N_sf"/>
</dbReference>
<sequence>MREFSEYLVELTDVEPLPFAEEDAWELHRALYKLVVLGMFRFFVDHEDHCIGEHFVIYYVITRPKPAQKEGTVALYPFAQLQTIDPGLLELIHLELLSIRQVIASEEEEIQPRFADGGCPAENVVKPLPRVLLLHTGGTLGMDPKKSFEEEEGAMHLKKGTGGEYPKTLRPGIILQDLKQTVPELRTFANLDVQVAFNRDSCRIGPRDWIKLAKTLHEYRGHYDAFLIVHGTDTMSYTACALSLMLPLAMARSDARQNLVDSLTCATAGPAIGFQEVALCFGGLLLRGNRARKTNSSSYRAFSSPTYPPLATLGVEVEWDKNAIASDIGIYRPRFELNPNVIRVPIVPGTDPRQMYLSTQCDIGSLQPQLYRSGSFALALGAEPGPKMTPECAVVKLMLCLAHPDIPLGQPIAGEL</sequence>
<organism evidence="6 7">
    <name type="scientific">Chara braunii</name>
    <name type="common">Braun's stonewort</name>
    <dbReference type="NCBI Taxonomy" id="69332"/>
    <lineage>
        <taxon>Eukaryota</taxon>
        <taxon>Viridiplantae</taxon>
        <taxon>Streptophyta</taxon>
        <taxon>Charophyceae</taxon>
        <taxon>Charales</taxon>
        <taxon>Characeae</taxon>
        <taxon>Chara</taxon>
    </lineage>
</organism>
<dbReference type="SUPFAM" id="SSF53774">
    <property type="entry name" value="Glutaminase/Asparaginase"/>
    <property type="match status" value="1"/>
</dbReference>
<feature type="domain" description="L-asparaginase N-terminal" evidence="5">
    <location>
        <begin position="130"/>
        <end position="323"/>
    </location>
</feature>
<dbReference type="Gene3D" id="3.40.50.1170">
    <property type="entry name" value="L-asparaginase, N-terminal domain"/>
    <property type="match status" value="1"/>
</dbReference>
<evidence type="ECO:0000259" key="5">
    <source>
        <dbReference type="Pfam" id="PF00710"/>
    </source>
</evidence>
<evidence type="ECO:0000256" key="1">
    <source>
        <dbReference type="ARBA" id="ARBA00012920"/>
    </source>
</evidence>
<evidence type="ECO:0000256" key="2">
    <source>
        <dbReference type="PIRSR" id="PIRSR001220-1"/>
    </source>
</evidence>
<evidence type="ECO:0000313" key="6">
    <source>
        <dbReference type="EMBL" id="GBG70570.1"/>
    </source>
</evidence>
<evidence type="ECO:0000313" key="7">
    <source>
        <dbReference type="Proteomes" id="UP000265515"/>
    </source>
</evidence>
<dbReference type="PROSITE" id="PS00917">
    <property type="entry name" value="ASN_GLN_ASE_2"/>
    <property type="match status" value="1"/>
</dbReference>